<accession>A0A8J8FCN6</accession>
<dbReference type="Proteomes" id="UP000598971">
    <property type="component" value="Unassembled WGS sequence"/>
</dbReference>
<sequence length="163" mass="18989">MKKKILIVLIALLVIIQFFKPEKNIAAGPMVNNINNQYHPPKQVSDVFVRSCYDCHSNNTVYPWYANIQPVAWWLNDHVVEGKDELNFDEFASYTIGRKYKKLEEITEQLDEGEMPLFSYTIIHRNAILTDEEKQAVTNWCNALRDTIKANYPADSLLRKKPQ</sequence>
<gene>
    <name evidence="2" type="ORF">GD597_01565</name>
</gene>
<keyword evidence="3" id="KW-1185">Reference proteome</keyword>
<dbReference type="GO" id="GO:0009055">
    <property type="term" value="F:electron transfer activity"/>
    <property type="evidence" value="ECO:0007669"/>
    <property type="project" value="InterPro"/>
</dbReference>
<dbReference type="AlphaFoldDB" id="A0A8J8FCN6"/>
<dbReference type="RefSeq" id="WP_171606035.1">
    <property type="nucleotide sequence ID" value="NZ_WHPF01000001.1"/>
</dbReference>
<dbReference type="SUPFAM" id="SSF46626">
    <property type="entry name" value="Cytochrome c"/>
    <property type="match status" value="1"/>
</dbReference>
<dbReference type="GO" id="GO:0020037">
    <property type="term" value="F:heme binding"/>
    <property type="evidence" value="ECO:0007669"/>
    <property type="project" value="InterPro"/>
</dbReference>
<dbReference type="InterPro" id="IPR036909">
    <property type="entry name" value="Cyt_c-like_dom_sf"/>
</dbReference>
<comment type="caution">
    <text evidence="2">The sequence shown here is derived from an EMBL/GenBank/DDBJ whole genome shotgun (WGS) entry which is preliminary data.</text>
</comment>
<feature type="domain" description="Haem-binding" evidence="1">
    <location>
        <begin position="10"/>
        <end position="145"/>
    </location>
</feature>
<dbReference type="Pfam" id="PF14376">
    <property type="entry name" value="Haem_bd"/>
    <property type="match status" value="1"/>
</dbReference>
<evidence type="ECO:0000313" key="2">
    <source>
        <dbReference type="EMBL" id="NNV54128.1"/>
    </source>
</evidence>
<organism evidence="2 3">
    <name type="scientific">Limnovirga soli</name>
    <dbReference type="NCBI Taxonomy" id="2656915"/>
    <lineage>
        <taxon>Bacteria</taxon>
        <taxon>Pseudomonadati</taxon>
        <taxon>Bacteroidota</taxon>
        <taxon>Chitinophagia</taxon>
        <taxon>Chitinophagales</taxon>
        <taxon>Chitinophagaceae</taxon>
        <taxon>Limnovirga</taxon>
    </lineage>
</organism>
<protein>
    <submittedName>
        <fullName evidence="2">Cytochrome C</fullName>
    </submittedName>
</protein>
<name>A0A8J8FCN6_9BACT</name>
<evidence type="ECO:0000259" key="1">
    <source>
        <dbReference type="SMART" id="SM01235"/>
    </source>
</evidence>
<dbReference type="InterPro" id="IPR025992">
    <property type="entry name" value="Haem-bd"/>
</dbReference>
<dbReference type="EMBL" id="WHPF01000001">
    <property type="protein sequence ID" value="NNV54128.1"/>
    <property type="molecule type" value="Genomic_DNA"/>
</dbReference>
<evidence type="ECO:0000313" key="3">
    <source>
        <dbReference type="Proteomes" id="UP000598971"/>
    </source>
</evidence>
<dbReference type="SMART" id="SM01235">
    <property type="entry name" value="Haem_bd"/>
    <property type="match status" value="1"/>
</dbReference>
<reference evidence="2" key="1">
    <citation type="submission" date="2019-10" db="EMBL/GenBank/DDBJ databases">
        <title>Draft genome sequence of Panacibacter sp. KCS-6.</title>
        <authorList>
            <person name="Yim K.J."/>
        </authorList>
    </citation>
    <scope>NUCLEOTIDE SEQUENCE</scope>
    <source>
        <strain evidence="2">KCS-6</strain>
    </source>
</reference>
<proteinExistence type="predicted"/>